<evidence type="ECO:0000256" key="5">
    <source>
        <dbReference type="ARBA" id="ARBA00022448"/>
    </source>
</evidence>
<evidence type="ECO:0000256" key="6">
    <source>
        <dbReference type="ARBA" id="ARBA00022660"/>
    </source>
</evidence>
<evidence type="ECO:0000256" key="11">
    <source>
        <dbReference type="ARBA" id="ARBA00022989"/>
    </source>
</evidence>
<evidence type="ECO:0000256" key="12">
    <source>
        <dbReference type="ARBA" id="ARBA00023128"/>
    </source>
</evidence>
<evidence type="ECO:0000256" key="15">
    <source>
        <dbReference type="ARBA" id="ARBA00031387"/>
    </source>
</evidence>
<keyword evidence="8" id="KW-0999">Mitochondrion inner membrane</keyword>
<evidence type="ECO:0000313" key="19">
    <source>
        <dbReference type="Proteomes" id="UP000232875"/>
    </source>
</evidence>
<comment type="function">
    <text evidence="1">Accessory subunit of the mitochondrial membrane respiratory chain NADH dehydrogenase (Complex I), that is believed not to be involved in catalysis. Complex I functions in the transfer of electrons from NADH to the respiratory chain. The immediate electron acceptor for the enzyme is believed to be ubiquinone.</text>
</comment>
<accession>A0A2N1JH32</accession>
<reference evidence="18 19" key="1">
    <citation type="submission" date="2017-10" db="EMBL/GenBank/DDBJ databases">
        <title>A novel species of cold-tolerant Malassezia isolated from bats.</title>
        <authorList>
            <person name="Lorch J.M."/>
            <person name="Palmer J.M."/>
            <person name="Vanderwolf K.J."/>
            <person name="Schmidt K.Z."/>
            <person name="Verant M.L."/>
            <person name="Weller T.J."/>
            <person name="Blehert D.S."/>
        </authorList>
    </citation>
    <scope>NUCLEOTIDE SEQUENCE [LARGE SCALE GENOMIC DNA]</scope>
    <source>
        <strain evidence="18 19">NWHC:44797-103</strain>
    </source>
</reference>
<name>A0A2N1JH32_9BASI</name>
<protein>
    <recommendedName>
        <fullName evidence="4">NADH dehydrogenase [ubiquinone] 1 beta subcomplex subunit 11, mitochondrial</fullName>
    </recommendedName>
    <alternativeName>
        <fullName evidence="15">Complex I-ESSS</fullName>
    </alternativeName>
    <alternativeName>
        <fullName evidence="14">NADH-ubiquinone oxidoreductase ESSS subunit</fullName>
    </alternativeName>
</protein>
<gene>
    <name evidence="18" type="ORF">MVES_000516</name>
</gene>
<evidence type="ECO:0000313" key="18">
    <source>
        <dbReference type="EMBL" id="PKI85849.1"/>
    </source>
</evidence>
<feature type="transmembrane region" description="Helical" evidence="17">
    <location>
        <begin position="53"/>
        <end position="71"/>
    </location>
</feature>
<keyword evidence="10" id="KW-0249">Electron transport</keyword>
<comment type="subcellular location">
    <subcellularLocation>
        <location evidence="2">Mitochondrion inner membrane</location>
        <topology evidence="2">Single-pass membrane protein</topology>
    </subcellularLocation>
</comment>
<dbReference type="GO" id="GO:0005743">
    <property type="term" value="C:mitochondrial inner membrane"/>
    <property type="evidence" value="ECO:0007669"/>
    <property type="project" value="UniProtKB-SubCell"/>
</dbReference>
<evidence type="ECO:0000256" key="4">
    <source>
        <dbReference type="ARBA" id="ARBA00018632"/>
    </source>
</evidence>
<dbReference type="Pfam" id="PF10183">
    <property type="entry name" value="ESSS"/>
    <property type="match status" value="1"/>
</dbReference>
<dbReference type="Proteomes" id="UP000232875">
    <property type="component" value="Unassembled WGS sequence"/>
</dbReference>
<keyword evidence="11 17" id="KW-1133">Transmembrane helix</keyword>
<evidence type="ECO:0000256" key="14">
    <source>
        <dbReference type="ARBA" id="ARBA00030753"/>
    </source>
</evidence>
<dbReference type="PANTHER" id="PTHR40637">
    <property type="entry name" value="ESSS SUBUNIT OF NADH:UBIQUINONE OXIDOREDUCTASE (COMPLEX I) PROTEIN"/>
    <property type="match status" value="1"/>
</dbReference>
<keyword evidence="12" id="KW-0496">Mitochondrion</keyword>
<keyword evidence="7 17" id="KW-0812">Transmembrane</keyword>
<keyword evidence="13 17" id="KW-0472">Membrane</keyword>
<dbReference type="PANTHER" id="PTHR40637:SF1">
    <property type="entry name" value="ESSS SUBUNIT OF NADH:UBIQUINONE OXIDOREDUCTASE (COMPLEX I) PROTEIN"/>
    <property type="match status" value="1"/>
</dbReference>
<comment type="similarity">
    <text evidence="3">Belongs to the complex I NDUFB11 subunit family.</text>
</comment>
<evidence type="ECO:0000256" key="8">
    <source>
        <dbReference type="ARBA" id="ARBA00022792"/>
    </source>
</evidence>
<dbReference type="AlphaFoldDB" id="A0A2N1JH32"/>
<comment type="subunit">
    <text evidence="16">Complex I is composed of 45 different subunits. Interacts with BCAP31.</text>
</comment>
<evidence type="ECO:0000256" key="16">
    <source>
        <dbReference type="ARBA" id="ARBA00046528"/>
    </source>
</evidence>
<keyword evidence="6" id="KW-0679">Respiratory chain</keyword>
<keyword evidence="5" id="KW-0813">Transport</keyword>
<keyword evidence="9" id="KW-0809">Transit peptide</keyword>
<dbReference type="EMBL" id="KZ454987">
    <property type="protein sequence ID" value="PKI85849.1"/>
    <property type="molecule type" value="Genomic_DNA"/>
</dbReference>
<evidence type="ECO:0000256" key="1">
    <source>
        <dbReference type="ARBA" id="ARBA00003195"/>
    </source>
</evidence>
<evidence type="ECO:0000256" key="17">
    <source>
        <dbReference type="SAM" id="Phobius"/>
    </source>
</evidence>
<dbReference type="STRING" id="2020962.A0A2N1JH32"/>
<evidence type="ECO:0000256" key="9">
    <source>
        <dbReference type="ARBA" id="ARBA00022946"/>
    </source>
</evidence>
<evidence type="ECO:0000256" key="2">
    <source>
        <dbReference type="ARBA" id="ARBA00004434"/>
    </source>
</evidence>
<keyword evidence="19" id="KW-1185">Reference proteome</keyword>
<evidence type="ECO:0000256" key="3">
    <source>
        <dbReference type="ARBA" id="ARBA00008915"/>
    </source>
</evidence>
<evidence type="ECO:0000256" key="7">
    <source>
        <dbReference type="ARBA" id="ARBA00022692"/>
    </source>
</evidence>
<evidence type="ECO:0000256" key="10">
    <source>
        <dbReference type="ARBA" id="ARBA00022982"/>
    </source>
</evidence>
<proteinExistence type="inferred from homology"/>
<organism evidence="18 19">
    <name type="scientific">Malassezia vespertilionis</name>
    <dbReference type="NCBI Taxonomy" id="2020962"/>
    <lineage>
        <taxon>Eukaryota</taxon>
        <taxon>Fungi</taxon>
        <taxon>Dikarya</taxon>
        <taxon>Basidiomycota</taxon>
        <taxon>Ustilaginomycotina</taxon>
        <taxon>Malasseziomycetes</taxon>
        <taxon>Malasseziales</taxon>
        <taxon>Malasseziaceae</taxon>
        <taxon>Malassezia</taxon>
    </lineage>
</organism>
<dbReference type="InterPro" id="IPR019329">
    <property type="entry name" value="NADH_UbQ_OxRdtase_ESSS_su"/>
</dbReference>
<sequence>MLARVGNVGSARYRALLSLPSAANMSQRRYAGGAPSYNEPSGQKREKQAWENMWYIGMYGGMVAFGVLYYFKPDRSVRHWATPEAEKRLNESGVPWRYKPSPYSGYPEGIPDEKK</sequence>
<evidence type="ECO:0000256" key="13">
    <source>
        <dbReference type="ARBA" id="ARBA00023136"/>
    </source>
</evidence>
<dbReference type="OrthoDB" id="2147978at2759"/>